<keyword evidence="2" id="KW-0732">Signal</keyword>
<gene>
    <name evidence="3" type="ORF">GCM10008024_21590</name>
    <name evidence="4" type="ORF">SAMN05444006_11397</name>
</gene>
<dbReference type="Proteomes" id="UP000199541">
    <property type="component" value="Unassembled WGS sequence"/>
</dbReference>
<evidence type="ECO:0000313" key="3">
    <source>
        <dbReference type="EMBL" id="GHE02377.1"/>
    </source>
</evidence>
<sequence>MMCAHVSSRVAPLSVAAVIAAALGLGAGAFAGAPAQSPQPKPRPTPVAPTPSASAEDGGAILNPWGNGQYERVWRAGDKIGQFNFHLIASYKRYRLPPPPSGEVYVALGTQVLRVDMRDWKVVASVGKVDTILGVG</sequence>
<evidence type="ECO:0000256" key="1">
    <source>
        <dbReference type="SAM" id="MobiDB-lite"/>
    </source>
</evidence>
<protein>
    <submittedName>
        <fullName evidence="3">Uncharacterized protein</fullName>
    </submittedName>
</protein>
<feature type="compositionally biased region" description="Pro residues" evidence="1">
    <location>
        <begin position="37"/>
        <end position="49"/>
    </location>
</feature>
<accession>A0AAN5A008</accession>
<reference evidence="3" key="3">
    <citation type="submission" date="2023-06" db="EMBL/GenBank/DDBJ databases">
        <authorList>
            <person name="Sun Q."/>
            <person name="Zhou Y."/>
        </authorList>
    </citation>
    <scope>NUCLEOTIDE SEQUENCE</scope>
    <source>
        <strain evidence="3">CGMCC 1.10859</strain>
    </source>
</reference>
<feature type="signal peptide" evidence="2">
    <location>
        <begin position="1"/>
        <end position="31"/>
    </location>
</feature>
<dbReference type="EMBL" id="FNOB01000013">
    <property type="protein sequence ID" value="SDX30765.1"/>
    <property type="molecule type" value="Genomic_DNA"/>
</dbReference>
<evidence type="ECO:0000313" key="5">
    <source>
        <dbReference type="Proteomes" id="UP000199541"/>
    </source>
</evidence>
<dbReference type="EMBL" id="BNAB01000009">
    <property type="protein sequence ID" value="GHE02377.1"/>
    <property type="molecule type" value="Genomic_DNA"/>
</dbReference>
<feature type="region of interest" description="Disordered" evidence="1">
    <location>
        <begin position="33"/>
        <end position="60"/>
    </location>
</feature>
<dbReference type="Proteomes" id="UP000634647">
    <property type="component" value="Unassembled WGS sequence"/>
</dbReference>
<name>A0AAN5A008_9RHOB</name>
<dbReference type="RefSeq" id="WP_035846569.1">
    <property type="nucleotide sequence ID" value="NZ_BNAB01000009.1"/>
</dbReference>
<organism evidence="3 6">
    <name type="scientific">Allgaiera indica</name>
    <dbReference type="NCBI Taxonomy" id="765699"/>
    <lineage>
        <taxon>Bacteria</taxon>
        <taxon>Pseudomonadati</taxon>
        <taxon>Pseudomonadota</taxon>
        <taxon>Alphaproteobacteria</taxon>
        <taxon>Rhodobacterales</taxon>
        <taxon>Paracoccaceae</taxon>
        <taxon>Allgaiera</taxon>
    </lineage>
</organism>
<dbReference type="AlphaFoldDB" id="A0AAN5A008"/>
<reference evidence="3" key="1">
    <citation type="journal article" date="2014" name="Int. J. Syst. Evol. Microbiol.">
        <title>Complete genome sequence of Corynebacterium casei LMG S-19264T (=DSM 44701T), isolated from a smear-ripened cheese.</title>
        <authorList>
            <consortium name="US DOE Joint Genome Institute (JGI-PGF)"/>
            <person name="Walter F."/>
            <person name="Albersmeier A."/>
            <person name="Kalinowski J."/>
            <person name="Ruckert C."/>
        </authorList>
    </citation>
    <scope>NUCLEOTIDE SEQUENCE</scope>
    <source>
        <strain evidence="3">CGMCC 1.10859</strain>
    </source>
</reference>
<evidence type="ECO:0000313" key="4">
    <source>
        <dbReference type="EMBL" id="SDX30765.1"/>
    </source>
</evidence>
<keyword evidence="5" id="KW-1185">Reference proteome</keyword>
<proteinExistence type="predicted"/>
<evidence type="ECO:0000256" key="2">
    <source>
        <dbReference type="SAM" id="SignalP"/>
    </source>
</evidence>
<reference evidence="4 5" key="2">
    <citation type="submission" date="2016-10" db="EMBL/GenBank/DDBJ databases">
        <authorList>
            <person name="Varghese N."/>
            <person name="Submissions S."/>
        </authorList>
    </citation>
    <scope>NUCLEOTIDE SEQUENCE [LARGE SCALE GENOMIC DNA]</scope>
    <source>
        <strain evidence="4 5">DSM 24802</strain>
    </source>
</reference>
<feature type="chain" id="PRO_5042895157" evidence="2">
    <location>
        <begin position="32"/>
        <end position="136"/>
    </location>
</feature>
<evidence type="ECO:0000313" key="6">
    <source>
        <dbReference type="Proteomes" id="UP000634647"/>
    </source>
</evidence>
<comment type="caution">
    <text evidence="3">The sequence shown here is derived from an EMBL/GenBank/DDBJ whole genome shotgun (WGS) entry which is preliminary data.</text>
</comment>